<proteinExistence type="predicted"/>
<reference evidence="1" key="1">
    <citation type="submission" date="2020-04" db="EMBL/GenBank/DDBJ databases">
        <authorList>
            <person name="Chiriac C."/>
            <person name="Salcher M."/>
            <person name="Ghai R."/>
            <person name="Kavagutti S V."/>
        </authorList>
    </citation>
    <scope>NUCLEOTIDE SEQUENCE</scope>
</reference>
<name>A0A6J5NZT9_9CAUD</name>
<sequence>MTETWLRFGPFLLVPARDGRGIRAGYWVLPAVRHPHTGVWYSPTLSTGEAHARALRHGWSVTFTEVEIPE</sequence>
<gene>
    <name evidence="1" type="ORF">UFOVP821_14</name>
</gene>
<organism evidence="1">
    <name type="scientific">uncultured Caudovirales phage</name>
    <dbReference type="NCBI Taxonomy" id="2100421"/>
    <lineage>
        <taxon>Viruses</taxon>
        <taxon>Duplodnaviria</taxon>
        <taxon>Heunggongvirae</taxon>
        <taxon>Uroviricota</taxon>
        <taxon>Caudoviricetes</taxon>
        <taxon>Peduoviridae</taxon>
        <taxon>Maltschvirus</taxon>
        <taxon>Maltschvirus maltsch</taxon>
    </lineage>
</organism>
<dbReference type="EMBL" id="LR796768">
    <property type="protein sequence ID" value="CAB4165079.1"/>
    <property type="molecule type" value="Genomic_DNA"/>
</dbReference>
<evidence type="ECO:0000313" key="1">
    <source>
        <dbReference type="EMBL" id="CAB4165079.1"/>
    </source>
</evidence>
<protein>
    <submittedName>
        <fullName evidence="1">Uncharacterized protein</fullName>
    </submittedName>
</protein>
<accession>A0A6J5NZT9</accession>